<evidence type="ECO:0000313" key="1">
    <source>
        <dbReference type="EMBL" id="MFI6504417.1"/>
    </source>
</evidence>
<dbReference type="Proteomes" id="UP001612741">
    <property type="component" value="Unassembled WGS sequence"/>
</dbReference>
<dbReference type="EMBL" id="JBITGY010000015">
    <property type="protein sequence ID" value="MFI6504417.1"/>
    <property type="molecule type" value="Genomic_DNA"/>
</dbReference>
<organism evidence="1 2">
    <name type="scientific">Nonomuraea typhae</name>
    <dbReference type="NCBI Taxonomy" id="2603600"/>
    <lineage>
        <taxon>Bacteria</taxon>
        <taxon>Bacillati</taxon>
        <taxon>Actinomycetota</taxon>
        <taxon>Actinomycetes</taxon>
        <taxon>Streptosporangiales</taxon>
        <taxon>Streptosporangiaceae</taxon>
        <taxon>Nonomuraea</taxon>
    </lineage>
</organism>
<keyword evidence="2" id="KW-1185">Reference proteome</keyword>
<dbReference type="RefSeq" id="WP_397090163.1">
    <property type="nucleotide sequence ID" value="NZ_JBITGY010000015.1"/>
</dbReference>
<comment type="caution">
    <text evidence="1">The sequence shown here is derived from an EMBL/GenBank/DDBJ whole genome shotgun (WGS) entry which is preliminary data.</text>
</comment>
<proteinExistence type="predicted"/>
<sequence length="89" mass="9477">MIRLTADFGEDLVHERRELPIPISEQKARPAGCIVQIHHQVLDRLGDPVCARVSGGAEHADASGGVFDDCQDVGALSAESDDLDEIGGQ</sequence>
<gene>
    <name evidence="1" type="ORF">ACIBG2_44025</name>
</gene>
<evidence type="ECO:0000313" key="2">
    <source>
        <dbReference type="Proteomes" id="UP001612741"/>
    </source>
</evidence>
<accession>A0ABW7Z8A7</accession>
<reference evidence="1 2" key="1">
    <citation type="submission" date="2024-10" db="EMBL/GenBank/DDBJ databases">
        <title>The Natural Products Discovery Center: Release of the First 8490 Sequenced Strains for Exploring Actinobacteria Biosynthetic Diversity.</title>
        <authorList>
            <person name="Kalkreuter E."/>
            <person name="Kautsar S.A."/>
            <person name="Yang D."/>
            <person name="Bader C.D."/>
            <person name="Teijaro C.N."/>
            <person name="Fluegel L."/>
            <person name="Davis C.M."/>
            <person name="Simpson J.R."/>
            <person name="Lauterbach L."/>
            <person name="Steele A.D."/>
            <person name="Gui C."/>
            <person name="Meng S."/>
            <person name="Li G."/>
            <person name="Viehrig K."/>
            <person name="Ye F."/>
            <person name="Su P."/>
            <person name="Kiefer A.F."/>
            <person name="Nichols A."/>
            <person name="Cepeda A.J."/>
            <person name="Yan W."/>
            <person name="Fan B."/>
            <person name="Jiang Y."/>
            <person name="Adhikari A."/>
            <person name="Zheng C.-J."/>
            <person name="Schuster L."/>
            <person name="Cowan T.M."/>
            <person name="Smanski M.J."/>
            <person name="Chevrette M.G."/>
            <person name="De Carvalho L.P.S."/>
            <person name="Shen B."/>
        </authorList>
    </citation>
    <scope>NUCLEOTIDE SEQUENCE [LARGE SCALE GENOMIC DNA]</scope>
    <source>
        <strain evidence="1 2">NPDC050545</strain>
    </source>
</reference>
<name>A0ABW7Z8A7_9ACTN</name>
<protein>
    <submittedName>
        <fullName evidence="1">Uncharacterized protein</fullName>
    </submittedName>
</protein>